<dbReference type="InterPro" id="IPR052282">
    <property type="entry name" value="Starch-active_LPMO"/>
</dbReference>
<feature type="region of interest" description="Disordered" evidence="7">
    <location>
        <begin position="209"/>
        <end position="256"/>
    </location>
</feature>
<dbReference type="KEGG" id="epa:110250095"/>
<evidence type="ECO:0000256" key="3">
    <source>
        <dbReference type="ARBA" id="ARBA00023008"/>
    </source>
</evidence>
<keyword evidence="8" id="KW-0732">Signal</keyword>
<evidence type="ECO:0000256" key="5">
    <source>
        <dbReference type="ARBA" id="ARBA00023180"/>
    </source>
</evidence>
<comment type="cofactor">
    <cofactor evidence="1">
        <name>Cu(2+)</name>
        <dbReference type="ChEBI" id="CHEBI:29036"/>
    </cofactor>
</comment>
<evidence type="ECO:0000256" key="6">
    <source>
        <dbReference type="ARBA" id="ARBA00034311"/>
    </source>
</evidence>
<proteinExistence type="inferred from homology"/>
<keyword evidence="4" id="KW-1015">Disulfide bond</keyword>
<dbReference type="Pfam" id="PF03067">
    <property type="entry name" value="LPMO_10"/>
    <property type="match status" value="1"/>
</dbReference>
<evidence type="ECO:0000259" key="9">
    <source>
        <dbReference type="Pfam" id="PF03067"/>
    </source>
</evidence>
<accession>A0A913Y0Z5</accession>
<reference evidence="10" key="1">
    <citation type="submission" date="2022-11" db="UniProtKB">
        <authorList>
            <consortium name="EnsemblMetazoa"/>
        </authorList>
    </citation>
    <scope>IDENTIFICATION</scope>
</reference>
<dbReference type="AlphaFoldDB" id="A0A913Y0Z5"/>
<evidence type="ECO:0000313" key="10">
    <source>
        <dbReference type="EnsemblMetazoa" id="XP_020912352.1"/>
    </source>
</evidence>
<dbReference type="PANTHER" id="PTHR36575:SF2">
    <property type="entry name" value="CHITIN-BINDING TYPE-4 DOMAIN-CONTAINING PROTEIN-RELATED"/>
    <property type="match status" value="1"/>
</dbReference>
<feature type="chain" id="PRO_5038078815" description="Chitin-binding type-4 domain-containing protein" evidence="8">
    <location>
        <begin position="23"/>
        <end position="282"/>
    </location>
</feature>
<sequence length="282" mass="30319">MALKVSPLTVFVLGSVVTLVWGHGYMIDPPSRNACYKEFPDKCPTNNNANEQFCGGRDVMISLGGKCGACGDKYGDKIHVYPGKYATGLITRKYAKGQEISVKIRITANHQGWFEFRVGDVGTPPITQAKFTYLLKTPDGKTRVPLRGYGSSLETIKLRLPAGLTCRQCVLQWWWKVGNSWGCEMVNGKRKCGLGYGPQETFVNCADIQIGDGGGLPPPPPTGAPPPPPPPTQEPPPPPPPTNPPNPDGCKATGPWTGNASIDAWCKTNCAVGNCPSNMCKC</sequence>
<evidence type="ECO:0000256" key="8">
    <source>
        <dbReference type="SAM" id="SignalP"/>
    </source>
</evidence>
<feature type="domain" description="Chitin-binding type-4" evidence="9">
    <location>
        <begin position="23"/>
        <end position="208"/>
    </location>
</feature>
<keyword evidence="3" id="KW-0186">Copper</keyword>
<evidence type="ECO:0000256" key="4">
    <source>
        <dbReference type="ARBA" id="ARBA00023157"/>
    </source>
</evidence>
<dbReference type="GO" id="GO:0046872">
    <property type="term" value="F:metal ion binding"/>
    <property type="evidence" value="ECO:0007669"/>
    <property type="project" value="UniProtKB-KW"/>
</dbReference>
<dbReference type="OrthoDB" id="64893at2759"/>
<dbReference type="Proteomes" id="UP000887567">
    <property type="component" value="Unplaced"/>
</dbReference>
<evidence type="ECO:0000256" key="1">
    <source>
        <dbReference type="ARBA" id="ARBA00001973"/>
    </source>
</evidence>
<dbReference type="RefSeq" id="XP_020912352.1">
    <property type="nucleotide sequence ID" value="XM_021056693.2"/>
</dbReference>
<keyword evidence="2" id="KW-0479">Metal-binding</keyword>
<protein>
    <recommendedName>
        <fullName evidence="9">Chitin-binding type-4 domain-containing protein</fullName>
    </recommendedName>
</protein>
<dbReference type="GeneID" id="110250095"/>
<evidence type="ECO:0000256" key="7">
    <source>
        <dbReference type="SAM" id="MobiDB-lite"/>
    </source>
</evidence>
<evidence type="ECO:0000256" key="2">
    <source>
        <dbReference type="ARBA" id="ARBA00022723"/>
    </source>
</evidence>
<feature type="compositionally biased region" description="Pro residues" evidence="7">
    <location>
        <begin position="216"/>
        <end position="247"/>
    </location>
</feature>
<dbReference type="PANTHER" id="PTHR36575">
    <property type="entry name" value="BINDING PROTEIN, PUTATIVE (AFU_ORTHOLOGUE AFUA_1G14430)-RELATED"/>
    <property type="match status" value="1"/>
</dbReference>
<dbReference type="OMA" id="NDMNESH"/>
<dbReference type="InterPro" id="IPR004302">
    <property type="entry name" value="Cellulose/chitin-bd_N"/>
</dbReference>
<evidence type="ECO:0000313" key="11">
    <source>
        <dbReference type="Proteomes" id="UP000887567"/>
    </source>
</evidence>
<name>A0A913Y0Z5_EXADI</name>
<feature type="signal peptide" evidence="8">
    <location>
        <begin position="1"/>
        <end position="22"/>
    </location>
</feature>
<dbReference type="EnsemblMetazoa" id="XM_021056693.2">
    <property type="protein sequence ID" value="XP_020912352.1"/>
    <property type="gene ID" value="LOC110250095"/>
</dbReference>
<organism evidence="10 11">
    <name type="scientific">Exaiptasia diaphana</name>
    <name type="common">Tropical sea anemone</name>
    <name type="synonym">Aiptasia pulchella</name>
    <dbReference type="NCBI Taxonomy" id="2652724"/>
    <lineage>
        <taxon>Eukaryota</taxon>
        <taxon>Metazoa</taxon>
        <taxon>Cnidaria</taxon>
        <taxon>Anthozoa</taxon>
        <taxon>Hexacorallia</taxon>
        <taxon>Actiniaria</taxon>
        <taxon>Aiptasiidae</taxon>
        <taxon>Exaiptasia</taxon>
    </lineage>
</organism>
<keyword evidence="5" id="KW-0325">Glycoprotein</keyword>
<comment type="similarity">
    <text evidence="6">Belongs to the polysaccharide monooxygenase AA13 family.</text>
</comment>
<keyword evidence="11" id="KW-1185">Reference proteome</keyword>